<feature type="region of interest" description="Disordered" evidence="1">
    <location>
        <begin position="1"/>
        <end position="37"/>
    </location>
</feature>
<dbReference type="AlphaFoldDB" id="A0ABC8UH45"/>
<feature type="compositionally biased region" description="Pro residues" evidence="1">
    <location>
        <begin position="94"/>
        <end position="104"/>
    </location>
</feature>
<evidence type="ECO:0000256" key="2">
    <source>
        <dbReference type="SAM" id="Phobius"/>
    </source>
</evidence>
<evidence type="ECO:0000313" key="4">
    <source>
        <dbReference type="Proteomes" id="UP001642360"/>
    </source>
</evidence>
<keyword evidence="2" id="KW-1133">Transmembrane helix</keyword>
<reference evidence="3 4" key="1">
    <citation type="submission" date="2024-02" db="EMBL/GenBank/DDBJ databases">
        <authorList>
            <person name="Vignale AGUSTIN F."/>
            <person name="Sosa J E."/>
            <person name="Modenutti C."/>
        </authorList>
    </citation>
    <scope>NUCLEOTIDE SEQUENCE [LARGE SCALE GENOMIC DNA]</scope>
</reference>
<dbReference type="Proteomes" id="UP001642360">
    <property type="component" value="Unassembled WGS sequence"/>
</dbReference>
<comment type="caution">
    <text evidence="3">The sequence shown here is derived from an EMBL/GenBank/DDBJ whole genome shotgun (WGS) entry which is preliminary data.</text>
</comment>
<dbReference type="EMBL" id="CAUOFW020007715">
    <property type="protein sequence ID" value="CAK9180292.1"/>
    <property type="molecule type" value="Genomic_DNA"/>
</dbReference>
<feature type="transmembrane region" description="Helical" evidence="2">
    <location>
        <begin position="45"/>
        <end position="63"/>
    </location>
</feature>
<name>A0ABC8UH45_9AQUA</name>
<evidence type="ECO:0000313" key="3">
    <source>
        <dbReference type="EMBL" id="CAK9180292.1"/>
    </source>
</evidence>
<organism evidence="3 4">
    <name type="scientific">Ilex paraguariensis</name>
    <name type="common">yerba mate</name>
    <dbReference type="NCBI Taxonomy" id="185542"/>
    <lineage>
        <taxon>Eukaryota</taxon>
        <taxon>Viridiplantae</taxon>
        <taxon>Streptophyta</taxon>
        <taxon>Embryophyta</taxon>
        <taxon>Tracheophyta</taxon>
        <taxon>Spermatophyta</taxon>
        <taxon>Magnoliopsida</taxon>
        <taxon>eudicotyledons</taxon>
        <taxon>Gunneridae</taxon>
        <taxon>Pentapetalae</taxon>
        <taxon>asterids</taxon>
        <taxon>campanulids</taxon>
        <taxon>Aquifoliales</taxon>
        <taxon>Aquifoliaceae</taxon>
        <taxon>Ilex</taxon>
    </lineage>
</organism>
<accession>A0ABC8UH45</accession>
<keyword evidence="4" id="KW-1185">Reference proteome</keyword>
<sequence>QHPDVAWHCPSQTPKHCLASSRPSAPKLASPRQAPCMASPMPAPTALSLLVQGIVILSIGALFSSVQGVTQAQALTSVAQAEASTVTTHRCIPPPVFARTPSPPTVEGALPRTK</sequence>
<feature type="region of interest" description="Disordered" evidence="1">
    <location>
        <begin position="94"/>
        <end position="114"/>
    </location>
</feature>
<keyword evidence="2" id="KW-0812">Transmembrane</keyword>
<evidence type="ECO:0000256" key="1">
    <source>
        <dbReference type="SAM" id="MobiDB-lite"/>
    </source>
</evidence>
<gene>
    <name evidence="3" type="ORF">ILEXP_LOCUS50280</name>
</gene>
<proteinExistence type="predicted"/>
<feature type="non-terminal residue" evidence="3">
    <location>
        <position position="1"/>
    </location>
</feature>
<protein>
    <submittedName>
        <fullName evidence="3">Uncharacterized protein</fullName>
    </submittedName>
</protein>
<keyword evidence="2" id="KW-0472">Membrane</keyword>